<protein>
    <recommendedName>
        <fullName evidence="9">DUF803-domain-containing protein</fullName>
    </recommendedName>
</protein>
<dbReference type="PANTHER" id="PTHR12570:SF65">
    <property type="entry name" value="MAGNESIUM TRANSPORTER NIPA9-RELATED"/>
    <property type="match status" value="1"/>
</dbReference>
<feature type="transmembrane region" description="Helical" evidence="6">
    <location>
        <begin position="165"/>
        <end position="183"/>
    </location>
</feature>
<dbReference type="GO" id="GO:0016020">
    <property type="term" value="C:membrane"/>
    <property type="evidence" value="ECO:0007669"/>
    <property type="project" value="UniProtKB-SubCell"/>
</dbReference>
<dbReference type="InterPro" id="IPR008521">
    <property type="entry name" value="Mg_trans_NIPA"/>
</dbReference>
<sequence length="469" mass="52057">NILISIALNIQKLAHKNLQINLNHSRSSKISSSLNQNESSHLLTSNNPIHSNHPNHHYNLKSKSSWSYLSSPIWWSGLILMSTGEFGNFLSYGFAPASVVAPLGTVALISNCLFAPLLLGEKFKNSDLIGIGLAVLGTFMIIINSPPNTQSLSPLQLQKAFHQPAFLIFGSISLFFIFSLISLSQTKWVDQFLIIDVGLCAILGGFTVLSTKAFSSLLSTMLLDCFKYTITWLMILIMILTAILQIIFLNQALQRFDSKHVVPVQFVLFTITAIIGSLILYQDFENLRPTQVIDFAFACGLIFTGVYILTNQKSLKDIRQDHSSQPQSDIDPESRLISPEPTKPRGIVGTPVRLADLDEDQEIQTSCHRQGSTLWQETAKSIDNNTGLLSTSTPTPTLRRSRSRVFLEHQLQRTPSASTFHPNQNHQRSRISFPRPFGAPGYYLIASSSSSSFSSSQLTHDSHNLSNSH</sequence>
<feature type="transmembrane region" description="Helical" evidence="6">
    <location>
        <begin position="192"/>
        <end position="210"/>
    </location>
</feature>
<keyword evidence="3 6" id="KW-1133">Transmembrane helix</keyword>
<dbReference type="Pfam" id="PF05653">
    <property type="entry name" value="Mg_trans_NIPA"/>
    <property type="match status" value="1"/>
</dbReference>
<evidence type="ECO:0000313" key="8">
    <source>
        <dbReference type="Proteomes" id="UP000765509"/>
    </source>
</evidence>
<feature type="non-terminal residue" evidence="7">
    <location>
        <position position="1"/>
    </location>
</feature>
<evidence type="ECO:0008006" key="9">
    <source>
        <dbReference type="Google" id="ProtNLM"/>
    </source>
</evidence>
<dbReference type="GO" id="GO:0015095">
    <property type="term" value="F:magnesium ion transmembrane transporter activity"/>
    <property type="evidence" value="ECO:0007669"/>
    <property type="project" value="InterPro"/>
</dbReference>
<evidence type="ECO:0000256" key="6">
    <source>
        <dbReference type="SAM" id="Phobius"/>
    </source>
</evidence>
<feature type="transmembrane region" description="Helical" evidence="6">
    <location>
        <begin position="73"/>
        <end position="94"/>
    </location>
</feature>
<organism evidence="7 8">
    <name type="scientific">Austropuccinia psidii MF-1</name>
    <dbReference type="NCBI Taxonomy" id="1389203"/>
    <lineage>
        <taxon>Eukaryota</taxon>
        <taxon>Fungi</taxon>
        <taxon>Dikarya</taxon>
        <taxon>Basidiomycota</taxon>
        <taxon>Pucciniomycotina</taxon>
        <taxon>Pucciniomycetes</taxon>
        <taxon>Pucciniales</taxon>
        <taxon>Sphaerophragmiaceae</taxon>
        <taxon>Austropuccinia</taxon>
    </lineage>
</organism>
<feature type="compositionally biased region" description="Polar residues" evidence="5">
    <location>
        <begin position="414"/>
        <end position="426"/>
    </location>
</feature>
<reference evidence="7" key="1">
    <citation type="submission" date="2021-03" db="EMBL/GenBank/DDBJ databases">
        <title>Draft genome sequence of rust myrtle Austropuccinia psidii MF-1, a brazilian biotype.</title>
        <authorList>
            <person name="Quecine M.C."/>
            <person name="Pachon D.M.R."/>
            <person name="Bonatelli M.L."/>
            <person name="Correr F.H."/>
            <person name="Franceschini L.M."/>
            <person name="Leite T.F."/>
            <person name="Margarido G.R.A."/>
            <person name="Almeida C.A."/>
            <person name="Ferrarezi J.A."/>
            <person name="Labate C.A."/>
        </authorList>
    </citation>
    <scope>NUCLEOTIDE SEQUENCE</scope>
    <source>
        <strain evidence="7">MF-1</strain>
    </source>
</reference>
<dbReference type="PANTHER" id="PTHR12570">
    <property type="match status" value="1"/>
</dbReference>
<evidence type="ECO:0000256" key="3">
    <source>
        <dbReference type="ARBA" id="ARBA00022989"/>
    </source>
</evidence>
<dbReference type="EMBL" id="AVOT02069732">
    <property type="protein sequence ID" value="MBW0560568.1"/>
    <property type="molecule type" value="Genomic_DNA"/>
</dbReference>
<dbReference type="AlphaFoldDB" id="A0A9Q3PFZ6"/>
<evidence type="ECO:0000256" key="4">
    <source>
        <dbReference type="ARBA" id="ARBA00023136"/>
    </source>
</evidence>
<accession>A0A9Q3PFZ6</accession>
<evidence type="ECO:0000256" key="5">
    <source>
        <dbReference type="SAM" id="MobiDB-lite"/>
    </source>
</evidence>
<dbReference type="SUPFAM" id="SSF103481">
    <property type="entry name" value="Multidrug resistance efflux transporter EmrE"/>
    <property type="match status" value="1"/>
</dbReference>
<dbReference type="OrthoDB" id="165382at2759"/>
<comment type="caution">
    <text evidence="7">The sequence shown here is derived from an EMBL/GenBank/DDBJ whole genome shotgun (WGS) entry which is preliminary data.</text>
</comment>
<gene>
    <name evidence="7" type="ORF">O181_100283</name>
</gene>
<feature type="transmembrane region" description="Helical" evidence="6">
    <location>
        <begin position="230"/>
        <end position="249"/>
    </location>
</feature>
<feature type="transmembrane region" description="Helical" evidence="6">
    <location>
        <begin position="292"/>
        <end position="310"/>
    </location>
</feature>
<dbReference type="InterPro" id="IPR037185">
    <property type="entry name" value="EmrE-like"/>
</dbReference>
<keyword evidence="8" id="KW-1185">Reference proteome</keyword>
<feature type="transmembrane region" description="Helical" evidence="6">
    <location>
        <begin position="100"/>
        <end position="119"/>
    </location>
</feature>
<feature type="transmembrane region" description="Helical" evidence="6">
    <location>
        <begin position="261"/>
        <end position="280"/>
    </location>
</feature>
<feature type="region of interest" description="Disordered" evidence="5">
    <location>
        <begin position="414"/>
        <end position="433"/>
    </location>
</feature>
<evidence type="ECO:0000256" key="1">
    <source>
        <dbReference type="ARBA" id="ARBA00004141"/>
    </source>
</evidence>
<comment type="subcellular location">
    <subcellularLocation>
        <location evidence="1">Membrane</location>
        <topology evidence="1">Multi-pass membrane protein</topology>
    </subcellularLocation>
</comment>
<dbReference type="Proteomes" id="UP000765509">
    <property type="component" value="Unassembled WGS sequence"/>
</dbReference>
<evidence type="ECO:0000313" key="7">
    <source>
        <dbReference type="EMBL" id="MBW0560568.1"/>
    </source>
</evidence>
<keyword evidence="4 6" id="KW-0472">Membrane</keyword>
<evidence type="ECO:0000256" key="2">
    <source>
        <dbReference type="ARBA" id="ARBA00022692"/>
    </source>
</evidence>
<feature type="region of interest" description="Disordered" evidence="5">
    <location>
        <begin position="320"/>
        <end position="348"/>
    </location>
</feature>
<keyword evidence="2 6" id="KW-0812">Transmembrane</keyword>
<name>A0A9Q3PFZ6_9BASI</name>
<proteinExistence type="predicted"/>
<feature type="transmembrane region" description="Helical" evidence="6">
    <location>
        <begin position="128"/>
        <end position="145"/>
    </location>
</feature>